<keyword evidence="2" id="KW-1185">Reference proteome</keyword>
<sequence length="216" mass="24564">MASVADIASVLREVDVKALCVQFNIPKKIAWRVTGKDDRAFAPPAGHITVYEVHLRSSLRLPLPDDLLPVLRALRVPIAQLHANVVRYLYTFCVFLRKHSKRLRMSMPLAKDWGQVPEVYTGTPSVAETATLEWLTDLVKENPADFKRDFLVSREETRKVNWGLPSQVQKPTPPARMMRPEESKGLIIRMRDTDEGFIGPLPEKVPRPLHQCAIPR</sequence>
<evidence type="ECO:0000313" key="2">
    <source>
        <dbReference type="Proteomes" id="UP001279734"/>
    </source>
</evidence>
<dbReference type="Proteomes" id="UP001279734">
    <property type="component" value="Unassembled WGS sequence"/>
</dbReference>
<accession>A0AAD3ST60</accession>
<protein>
    <submittedName>
        <fullName evidence="1">Uncharacterized protein</fullName>
    </submittedName>
</protein>
<gene>
    <name evidence="1" type="ORF">Nepgr_017717</name>
</gene>
<evidence type="ECO:0000313" key="1">
    <source>
        <dbReference type="EMBL" id="GMH15876.1"/>
    </source>
</evidence>
<organism evidence="1 2">
    <name type="scientific">Nepenthes gracilis</name>
    <name type="common">Slender pitcher plant</name>
    <dbReference type="NCBI Taxonomy" id="150966"/>
    <lineage>
        <taxon>Eukaryota</taxon>
        <taxon>Viridiplantae</taxon>
        <taxon>Streptophyta</taxon>
        <taxon>Embryophyta</taxon>
        <taxon>Tracheophyta</taxon>
        <taxon>Spermatophyta</taxon>
        <taxon>Magnoliopsida</taxon>
        <taxon>eudicotyledons</taxon>
        <taxon>Gunneridae</taxon>
        <taxon>Pentapetalae</taxon>
        <taxon>Caryophyllales</taxon>
        <taxon>Nepenthaceae</taxon>
        <taxon>Nepenthes</taxon>
    </lineage>
</organism>
<dbReference type="AlphaFoldDB" id="A0AAD3ST60"/>
<name>A0AAD3ST60_NEPGR</name>
<dbReference type="EMBL" id="BSYO01000015">
    <property type="protein sequence ID" value="GMH15876.1"/>
    <property type="molecule type" value="Genomic_DNA"/>
</dbReference>
<reference evidence="1" key="1">
    <citation type="submission" date="2023-05" db="EMBL/GenBank/DDBJ databases">
        <title>Nepenthes gracilis genome sequencing.</title>
        <authorList>
            <person name="Fukushima K."/>
        </authorList>
    </citation>
    <scope>NUCLEOTIDE SEQUENCE</scope>
    <source>
        <strain evidence="1">SING2019-196</strain>
    </source>
</reference>
<comment type="caution">
    <text evidence="1">The sequence shown here is derived from an EMBL/GenBank/DDBJ whole genome shotgun (WGS) entry which is preliminary data.</text>
</comment>
<proteinExistence type="predicted"/>